<evidence type="ECO:0000313" key="7">
    <source>
        <dbReference type="EMBL" id="OUQ36100.1"/>
    </source>
</evidence>
<keyword evidence="4 5" id="KW-0472">Membrane</keyword>
<dbReference type="InterPro" id="IPR051533">
    <property type="entry name" value="WaaL-like"/>
</dbReference>
<reference evidence="7 8" key="1">
    <citation type="journal article" date="2018" name="BMC Genomics">
        <title>Whole genome sequencing and function prediction of 133 gut anaerobes isolated from chicken caecum in pure cultures.</title>
        <authorList>
            <person name="Medvecky M."/>
            <person name="Cejkova D."/>
            <person name="Polansky O."/>
            <person name="Karasova D."/>
            <person name="Kubasova T."/>
            <person name="Cizek A."/>
            <person name="Rychlik I."/>
        </authorList>
    </citation>
    <scope>NUCLEOTIDE SEQUENCE [LARGE SCALE GENOMIC DNA]</scope>
    <source>
        <strain evidence="7 8">An13</strain>
    </source>
</reference>
<comment type="subcellular location">
    <subcellularLocation>
        <location evidence="1">Membrane</location>
        <topology evidence="1">Multi-pass membrane protein</topology>
    </subcellularLocation>
</comment>
<accession>A0A1Y4T367</accession>
<dbReference type="Proteomes" id="UP000195305">
    <property type="component" value="Unassembled WGS sequence"/>
</dbReference>
<feature type="domain" description="O-antigen ligase-related" evidence="6">
    <location>
        <begin position="201"/>
        <end position="329"/>
    </location>
</feature>
<evidence type="ECO:0000313" key="8">
    <source>
        <dbReference type="Proteomes" id="UP000195305"/>
    </source>
</evidence>
<dbReference type="RefSeq" id="WP_087357153.1">
    <property type="nucleotide sequence ID" value="NZ_AP031415.1"/>
</dbReference>
<organism evidence="7 8">
    <name type="scientific">Massilimicrobiota timonensis</name>
    <dbReference type="NCBI Taxonomy" id="1776392"/>
    <lineage>
        <taxon>Bacteria</taxon>
        <taxon>Bacillati</taxon>
        <taxon>Bacillota</taxon>
        <taxon>Erysipelotrichia</taxon>
        <taxon>Erysipelotrichales</taxon>
        <taxon>Erysipelotrichaceae</taxon>
        <taxon>Massilimicrobiota</taxon>
    </lineage>
</organism>
<feature type="transmembrane region" description="Helical" evidence="5">
    <location>
        <begin position="346"/>
        <end position="365"/>
    </location>
</feature>
<feature type="transmembrane region" description="Helical" evidence="5">
    <location>
        <begin position="371"/>
        <end position="392"/>
    </location>
</feature>
<feature type="transmembrane region" description="Helical" evidence="5">
    <location>
        <begin position="194"/>
        <end position="209"/>
    </location>
</feature>
<dbReference type="PANTHER" id="PTHR37422">
    <property type="entry name" value="TEICHURONIC ACID BIOSYNTHESIS PROTEIN TUAE"/>
    <property type="match status" value="1"/>
</dbReference>
<proteinExistence type="predicted"/>
<feature type="transmembrane region" description="Helical" evidence="5">
    <location>
        <begin position="313"/>
        <end position="334"/>
    </location>
</feature>
<feature type="transmembrane region" description="Helical" evidence="5">
    <location>
        <begin position="163"/>
        <end position="182"/>
    </location>
</feature>
<name>A0A1Y4T367_9FIRM</name>
<dbReference type="GO" id="GO:0016020">
    <property type="term" value="C:membrane"/>
    <property type="evidence" value="ECO:0007669"/>
    <property type="project" value="UniProtKB-SubCell"/>
</dbReference>
<dbReference type="AlphaFoldDB" id="A0A1Y4T367"/>
<feature type="transmembrane region" description="Helical" evidence="5">
    <location>
        <begin position="64"/>
        <end position="82"/>
    </location>
</feature>
<dbReference type="PANTHER" id="PTHR37422:SF20">
    <property type="entry name" value="O-ANTIGEN POLYMERASE"/>
    <property type="match status" value="1"/>
</dbReference>
<dbReference type="EMBL" id="NFLJ01000004">
    <property type="protein sequence ID" value="OUQ36100.1"/>
    <property type="molecule type" value="Genomic_DNA"/>
</dbReference>
<gene>
    <name evidence="7" type="ORF">B5E75_02155</name>
</gene>
<comment type="caution">
    <text evidence="7">The sequence shown here is derived from an EMBL/GenBank/DDBJ whole genome shotgun (WGS) entry which is preliminary data.</text>
</comment>
<keyword evidence="3 5" id="KW-1133">Transmembrane helix</keyword>
<feature type="transmembrane region" description="Helical" evidence="5">
    <location>
        <begin position="88"/>
        <end position="105"/>
    </location>
</feature>
<evidence type="ECO:0000256" key="2">
    <source>
        <dbReference type="ARBA" id="ARBA00022692"/>
    </source>
</evidence>
<evidence type="ECO:0000256" key="1">
    <source>
        <dbReference type="ARBA" id="ARBA00004141"/>
    </source>
</evidence>
<evidence type="ECO:0000259" key="6">
    <source>
        <dbReference type="Pfam" id="PF04932"/>
    </source>
</evidence>
<evidence type="ECO:0000256" key="3">
    <source>
        <dbReference type="ARBA" id="ARBA00022989"/>
    </source>
</evidence>
<keyword evidence="8" id="KW-1185">Reference proteome</keyword>
<feature type="transmembrane region" description="Helical" evidence="5">
    <location>
        <begin position="237"/>
        <end position="253"/>
    </location>
</feature>
<sequence length="404" mass="47456">MFFIFGIDYLKTHFTHYQRYIIVAIFSMFLPFYMCGAILIFLTLRLLWKGEIQDVYKQIPKSRFIIYFCILSAIVSLIYQNYYGVVCSIGLLVILSFVLYYRVHINLRLFEYITNCLIVLSIFAALYGLIEYIGILNSYNIDQFEIMIFNRPQDRINSVFFNANYYAMMIEFFVCITFYKILKIKNIKLEWKRFIYYASVIALNLFVLLLTACRTAWPALAGGILIMLIVDKHYKTCSVILGIVIFACIYFLLNPSQFPRVDNIIDYFMTRAGIWEVAIQNIITHPLFGEGPMTYMHIYSLYNGHPTEHAHSIYLDPLLCFGIVGLMTIAPYIYSNIQRLYHLWKLKIDKTLVALVISFTVMIFIHGLLDYTIFFVQTGFLYLLIASSFDIYKKPLNKYESLRK</sequence>
<dbReference type="OrthoDB" id="9806320at2"/>
<feature type="transmembrane region" description="Helical" evidence="5">
    <location>
        <begin position="20"/>
        <end position="44"/>
    </location>
</feature>
<dbReference type="Pfam" id="PF04932">
    <property type="entry name" value="Wzy_C"/>
    <property type="match status" value="1"/>
</dbReference>
<keyword evidence="2 5" id="KW-0812">Transmembrane</keyword>
<evidence type="ECO:0000256" key="4">
    <source>
        <dbReference type="ARBA" id="ARBA00023136"/>
    </source>
</evidence>
<protein>
    <recommendedName>
        <fullName evidence="6">O-antigen ligase-related domain-containing protein</fullName>
    </recommendedName>
</protein>
<evidence type="ECO:0000256" key="5">
    <source>
        <dbReference type="SAM" id="Phobius"/>
    </source>
</evidence>
<dbReference type="InterPro" id="IPR007016">
    <property type="entry name" value="O-antigen_ligase-rel_domated"/>
</dbReference>
<feature type="transmembrane region" description="Helical" evidence="5">
    <location>
        <begin position="112"/>
        <end position="130"/>
    </location>
</feature>